<sequence>MYFTHVEHLMGWRDHEIKCYSTQFIDEHGAFSADKLDNFIKQGELGECGRSYAVVAIMGPQSSGKSTLLNHLFHTNFREMDADDGRHTTRGIWIARCVGIEPHTIVIDLEGTDGSERGEDDTAFEKQSALFSLAMSDIVLINIWCHDIGREHASNKPLLRTVFMAMLRIFGPRKTTLMFVIRDKTKTSDEKLESNLKKDIQRIWDCIPKPEAHKHTPLSDVFNIQVVVLVSYEEKEEQFRQQVVSLREKFFQSIAPGGLAGDRQVVVPASDFSFSAQHIWEVIKANKDLDLPAHKVMVATIRCQEIAKETYSSFVANEDWLELEDAIQSHRVQGFANEDSEAVQSHLVPGYGDTLISLLYKCLSWLYKCLSSYDDATFHYETSVRLEERNQLEQKLVQLVQPAYQLLLEHLRSVTLKNFKTALNHALNTGQGFAMAARDCTKKFTRLFDEQYAFIKQASWDSANIRVRFSHDIGSHVTDVRIAKLSELTTQYKVKLKEALYGRVGAFLKGDRGDVWPAIREYYNCETQKVASDVSFALSSFEMDEDDKADMISELMNYASGQVELKTKEVAREVLYIMKDRFTSIFNHDNDLRPRSWTVEDDIQAITRTAQTFSLKVLSVLAAIGLDEDTDTSIIYDTLVHTLLDEPRNTTIPNDSLASSSWEQKGWFYGGGGEVLEEG</sequence>
<keyword evidence="3" id="KW-0378">Hydrolase</keyword>
<dbReference type="SUPFAM" id="SSF52540">
    <property type="entry name" value="P-loop containing nucleoside triphosphate hydrolases"/>
    <property type="match status" value="1"/>
</dbReference>
<dbReference type="PANTHER" id="PTHR45923">
    <property type="entry name" value="PROTEIN SEY1"/>
    <property type="match status" value="1"/>
</dbReference>
<dbReference type="PANTHER" id="PTHR45923:SF14">
    <property type="entry name" value="PROTEIN ROOT HAIR DEFECTIVE 3 HOMOLOG"/>
    <property type="match status" value="1"/>
</dbReference>
<evidence type="ECO:0000259" key="9">
    <source>
        <dbReference type="PROSITE" id="PS51715"/>
    </source>
</evidence>
<reference evidence="10" key="2">
    <citation type="submission" date="2022-01" db="EMBL/GenBank/DDBJ databases">
        <authorList>
            <person name="Yamashiro T."/>
            <person name="Shiraishi A."/>
            <person name="Satake H."/>
            <person name="Nakayama K."/>
        </authorList>
    </citation>
    <scope>NUCLEOTIDE SEQUENCE</scope>
</reference>
<dbReference type="Pfam" id="PF20428">
    <property type="entry name" value="Sey1_3HB"/>
    <property type="match status" value="1"/>
</dbReference>
<evidence type="ECO:0000256" key="3">
    <source>
        <dbReference type="ARBA" id="ARBA00022801"/>
    </source>
</evidence>
<keyword evidence="1" id="KW-0812">Transmembrane</keyword>
<keyword evidence="7" id="KW-0472">Membrane</keyword>
<feature type="domain" description="GB1/RHD3-type G" evidence="9">
    <location>
        <begin position="49"/>
        <end position="263"/>
    </location>
</feature>
<keyword evidence="6" id="KW-0342">GTP-binding</keyword>
<keyword evidence="5" id="KW-1133">Transmembrane helix</keyword>
<dbReference type="CDD" id="cd01851">
    <property type="entry name" value="GBP"/>
    <property type="match status" value="1"/>
</dbReference>
<evidence type="ECO:0000256" key="7">
    <source>
        <dbReference type="ARBA" id="ARBA00023136"/>
    </source>
</evidence>
<accession>A0ABQ4ZD41</accession>
<dbReference type="Proteomes" id="UP001151760">
    <property type="component" value="Unassembled WGS sequence"/>
</dbReference>
<dbReference type="EMBL" id="BQNB010011218">
    <property type="protein sequence ID" value="GJS87681.1"/>
    <property type="molecule type" value="Genomic_DNA"/>
</dbReference>
<dbReference type="Pfam" id="PF05879">
    <property type="entry name" value="RHD3_GTPase"/>
    <property type="match status" value="1"/>
</dbReference>
<evidence type="ECO:0000313" key="11">
    <source>
        <dbReference type="Proteomes" id="UP001151760"/>
    </source>
</evidence>
<protein>
    <submittedName>
        <fullName evidence="10">Root hair defective 3-like protein</fullName>
    </submittedName>
</protein>
<name>A0ABQ4ZD41_9ASTR</name>
<proteinExistence type="inferred from homology"/>
<evidence type="ECO:0000256" key="1">
    <source>
        <dbReference type="ARBA" id="ARBA00022692"/>
    </source>
</evidence>
<evidence type="ECO:0000256" key="6">
    <source>
        <dbReference type="ARBA" id="ARBA00023134"/>
    </source>
</evidence>
<organism evidence="10 11">
    <name type="scientific">Tanacetum coccineum</name>
    <dbReference type="NCBI Taxonomy" id="301880"/>
    <lineage>
        <taxon>Eukaryota</taxon>
        <taxon>Viridiplantae</taxon>
        <taxon>Streptophyta</taxon>
        <taxon>Embryophyta</taxon>
        <taxon>Tracheophyta</taxon>
        <taxon>Spermatophyta</taxon>
        <taxon>Magnoliopsida</taxon>
        <taxon>eudicotyledons</taxon>
        <taxon>Gunneridae</taxon>
        <taxon>Pentapetalae</taxon>
        <taxon>asterids</taxon>
        <taxon>campanulids</taxon>
        <taxon>Asterales</taxon>
        <taxon>Asteraceae</taxon>
        <taxon>Asteroideae</taxon>
        <taxon>Anthemideae</taxon>
        <taxon>Anthemidinae</taxon>
        <taxon>Tanacetum</taxon>
    </lineage>
</organism>
<keyword evidence="11" id="KW-1185">Reference proteome</keyword>
<evidence type="ECO:0000256" key="5">
    <source>
        <dbReference type="ARBA" id="ARBA00022989"/>
    </source>
</evidence>
<keyword evidence="4" id="KW-0256">Endoplasmic reticulum</keyword>
<keyword evidence="2" id="KW-0547">Nucleotide-binding</keyword>
<comment type="similarity">
    <text evidence="8">Belongs to the TRAFAC class dynamin-like GTPase superfamily. GB1/RHD3 GTPase family.</text>
</comment>
<reference evidence="10" key="1">
    <citation type="journal article" date="2022" name="Int. J. Mol. Sci.">
        <title>Draft Genome of Tanacetum Coccineum: Genomic Comparison of Closely Related Tanacetum-Family Plants.</title>
        <authorList>
            <person name="Yamashiro T."/>
            <person name="Shiraishi A."/>
            <person name="Nakayama K."/>
            <person name="Satake H."/>
        </authorList>
    </citation>
    <scope>NUCLEOTIDE SEQUENCE</scope>
</reference>
<evidence type="ECO:0000256" key="2">
    <source>
        <dbReference type="ARBA" id="ARBA00022741"/>
    </source>
</evidence>
<evidence type="ECO:0000313" key="10">
    <source>
        <dbReference type="EMBL" id="GJS87681.1"/>
    </source>
</evidence>
<dbReference type="Gene3D" id="3.40.50.300">
    <property type="entry name" value="P-loop containing nucleotide triphosphate hydrolases"/>
    <property type="match status" value="1"/>
</dbReference>
<dbReference type="InterPro" id="IPR008803">
    <property type="entry name" value="RHD3/Sey1"/>
</dbReference>
<dbReference type="InterPro" id="IPR030386">
    <property type="entry name" value="G_GB1_RHD3_dom"/>
</dbReference>
<gene>
    <name evidence="10" type="ORF">Tco_0770317</name>
</gene>
<evidence type="ECO:0000256" key="8">
    <source>
        <dbReference type="PROSITE-ProRule" id="PRU01052"/>
    </source>
</evidence>
<dbReference type="InterPro" id="IPR027417">
    <property type="entry name" value="P-loop_NTPase"/>
</dbReference>
<dbReference type="PROSITE" id="PS51715">
    <property type="entry name" value="G_GB1_RHD3"/>
    <property type="match status" value="1"/>
</dbReference>
<evidence type="ECO:0000256" key="4">
    <source>
        <dbReference type="ARBA" id="ARBA00022824"/>
    </source>
</evidence>
<comment type="caution">
    <text evidence="10">The sequence shown here is derived from an EMBL/GenBank/DDBJ whole genome shotgun (WGS) entry which is preliminary data.</text>
</comment>
<dbReference type="InterPro" id="IPR046758">
    <property type="entry name" value="Sey1/RHD3-like_3HB"/>
</dbReference>